<dbReference type="SUPFAM" id="SSF51735">
    <property type="entry name" value="NAD(P)-binding Rossmann-fold domains"/>
    <property type="match status" value="1"/>
</dbReference>
<dbReference type="Pfam" id="PF13460">
    <property type="entry name" value="NAD_binding_10"/>
    <property type="match status" value="1"/>
</dbReference>
<accession>A0AAV4JV57</accession>
<dbReference type="Proteomes" id="UP000762676">
    <property type="component" value="Unassembled WGS sequence"/>
</dbReference>
<name>A0AAV4JV57_9GAST</name>
<dbReference type="PANTHER" id="PTHR14097">
    <property type="entry name" value="OXIDOREDUCTASE HTATIP2"/>
    <property type="match status" value="1"/>
</dbReference>
<dbReference type="PANTHER" id="PTHR14097:SF7">
    <property type="entry name" value="OXIDOREDUCTASE HTATIP2"/>
    <property type="match status" value="1"/>
</dbReference>
<dbReference type="AlphaFoldDB" id="A0AAV4JV57"/>
<proteinExistence type="predicted"/>
<comment type="subunit">
    <text evidence="1">Monomer. Forms homodimers during oxidative stress. Interacts (via N-terminus) with elongation factor EEF1A1 (via middle-region); the interaction is direct and competes with EEF1A1 binding to guanyl-nucleotide exchange factor EEF1B2, thereby inhibiting GDP for GTP exchange and reactivation of EEF1A1. Interacts with nuclear transport receptors XPO4, IPO5/RANBP5, IPO7, IPO9 and KPNB1 as well as GCN1L1/GCN1 and LRPPRC probably through their HEAT repeats. Binds NCOA5/CIA.</text>
</comment>
<evidence type="ECO:0000256" key="2">
    <source>
        <dbReference type="ARBA" id="ARBA00093604"/>
    </source>
</evidence>
<dbReference type="GO" id="GO:0005737">
    <property type="term" value="C:cytoplasm"/>
    <property type="evidence" value="ECO:0007669"/>
    <property type="project" value="TreeGrafter"/>
</dbReference>
<dbReference type="GO" id="GO:0051170">
    <property type="term" value="P:import into nucleus"/>
    <property type="evidence" value="ECO:0007669"/>
    <property type="project" value="TreeGrafter"/>
</dbReference>
<sequence length="165" mass="18029">MAANAEQNMERFKGENHSAFVVGYTGEVGKALVKDLNKLKIFKRVVLLGRREVTLDVGPEIEQKVVNFDKLEEEHADLFTGLDVGFCCLGTTRGRAGKEGFVKVDRDYVLATARASKAAGCQQFSLVSSTGADSNGMLLYTQTKGEAEEGTKKVGFDRLSIYRPA</sequence>
<keyword evidence="5" id="KW-1185">Reference proteome</keyword>
<evidence type="ECO:0000313" key="4">
    <source>
        <dbReference type="EMBL" id="GFS26236.1"/>
    </source>
</evidence>
<evidence type="ECO:0000259" key="3">
    <source>
        <dbReference type="Pfam" id="PF13460"/>
    </source>
</evidence>
<feature type="domain" description="NAD(P)-binding" evidence="3">
    <location>
        <begin position="25"/>
        <end position="135"/>
    </location>
</feature>
<reference evidence="4 5" key="1">
    <citation type="journal article" date="2021" name="Elife">
        <title>Chloroplast acquisition without the gene transfer in kleptoplastic sea slugs, Plakobranchus ocellatus.</title>
        <authorList>
            <person name="Maeda T."/>
            <person name="Takahashi S."/>
            <person name="Yoshida T."/>
            <person name="Shimamura S."/>
            <person name="Takaki Y."/>
            <person name="Nagai Y."/>
            <person name="Toyoda A."/>
            <person name="Suzuki Y."/>
            <person name="Arimoto A."/>
            <person name="Ishii H."/>
            <person name="Satoh N."/>
            <person name="Nishiyama T."/>
            <person name="Hasebe M."/>
            <person name="Maruyama T."/>
            <person name="Minagawa J."/>
            <person name="Obokata J."/>
            <person name="Shigenobu S."/>
        </authorList>
    </citation>
    <scope>NUCLEOTIDE SEQUENCE [LARGE SCALE GENOMIC DNA]</scope>
</reference>
<dbReference type="GO" id="GO:0003824">
    <property type="term" value="F:catalytic activity"/>
    <property type="evidence" value="ECO:0007669"/>
    <property type="project" value="UniProtKB-ARBA"/>
</dbReference>
<dbReference type="InterPro" id="IPR036291">
    <property type="entry name" value="NAD(P)-bd_dom_sf"/>
</dbReference>
<dbReference type="Gene3D" id="3.40.50.720">
    <property type="entry name" value="NAD(P)-binding Rossmann-like Domain"/>
    <property type="match status" value="1"/>
</dbReference>
<protein>
    <recommendedName>
        <fullName evidence="2">Protein HTATIP2</fullName>
    </recommendedName>
</protein>
<dbReference type="InterPro" id="IPR016040">
    <property type="entry name" value="NAD(P)-bd_dom"/>
</dbReference>
<organism evidence="4 5">
    <name type="scientific">Elysia marginata</name>
    <dbReference type="NCBI Taxonomy" id="1093978"/>
    <lineage>
        <taxon>Eukaryota</taxon>
        <taxon>Metazoa</taxon>
        <taxon>Spiralia</taxon>
        <taxon>Lophotrochozoa</taxon>
        <taxon>Mollusca</taxon>
        <taxon>Gastropoda</taxon>
        <taxon>Heterobranchia</taxon>
        <taxon>Euthyneura</taxon>
        <taxon>Panpulmonata</taxon>
        <taxon>Sacoglossa</taxon>
        <taxon>Placobranchoidea</taxon>
        <taxon>Plakobranchidae</taxon>
        <taxon>Elysia</taxon>
    </lineage>
</organism>
<evidence type="ECO:0000256" key="1">
    <source>
        <dbReference type="ARBA" id="ARBA00093483"/>
    </source>
</evidence>
<comment type="caution">
    <text evidence="4">The sequence shown here is derived from an EMBL/GenBank/DDBJ whole genome shotgun (WGS) entry which is preliminary data.</text>
</comment>
<dbReference type="EMBL" id="BMAT01010398">
    <property type="protein sequence ID" value="GFS26236.1"/>
    <property type="molecule type" value="Genomic_DNA"/>
</dbReference>
<evidence type="ECO:0000313" key="5">
    <source>
        <dbReference type="Proteomes" id="UP000762676"/>
    </source>
</evidence>
<gene>
    <name evidence="4" type="ORF">ElyMa_005207400</name>
</gene>